<dbReference type="PANTHER" id="PTHR31915">
    <property type="entry name" value="SKICH DOMAIN-CONTAINING PROTEIN"/>
    <property type="match status" value="1"/>
</dbReference>
<feature type="region of interest" description="Disordered" evidence="1">
    <location>
        <begin position="704"/>
        <end position="765"/>
    </location>
</feature>
<feature type="compositionally biased region" description="Acidic residues" evidence="1">
    <location>
        <begin position="37"/>
        <end position="50"/>
    </location>
</feature>
<reference evidence="2" key="1">
    <citation type="submission" date="2022-01" db="EMBL/GenBank/DDBJ databases">
        <authorList>
            <person name="Braso-Vives M."/>
        </authorList>
    </citation>
    <scope>NUCLEOTIDE SEQUENCE</scope>
</reference>
<feature type="region of interest" description="Disordered" evidence="1">
    <location>
        <begin position="601"/>
        <end position="633"/>
    </location>
</feature>
<dbReference type="InterPro" id="IPR051002">
    <property type="entry name" value="UBA_autophagy_assoc_protein"/>
</dbReference>
<name>A0A8J9YM23_BRALA</name>
<accession>A0A8J9YM23</accession>
<feature type="region of interest" description="Disordered" evidence="1">
    <location>
        <begin position="802"/>
        <end position="828"/>
    </location>
</feature>
<feature type="compositionally biased region" description="Acidic residues" evidence="1">
    <location>
        <begin position="117"/>
        <end position="132"/>
    </location>
</feature>
<feature type="compositionally biased region" description="Basic and acidic residues" evidence="1">
    <location>
        <begin position="464"/>
        <end position="486"/>
    </location>
</feature>
<feature type="region of interest" description="Disordered" evidence="1">
    <location>
        <begin position="211"/>
        <end position="247"/>
    </location>
</feature>
<feature type="region of interest" description="Disordered" evidence="1">
    <location>
        <begin position="401"/>
        <end position="433"/>
    </location>
</feature>
<feature type="region of interest" description="Disordered" evidence="1">
    <location>
        <begin position="1"/>
        <end position="132"/>
    </location>
</feature>
<evidence type="ECO:0000256" key="1">
    <source>
        <dbReference type="SAM" id="MobiDB-lite"/>
    </source>
</evidence>
<feature type="compositionally biased region" description="Acidic residues" evidence="1">
    <location>
        <begin position="228"/>
        <end position="239"/>
    </location>
</feature>
<dbReference type="PANTHER" id="PTHR31915:SF6">
    <property type="entry name" value="SKICH DOMAIN-CONTAINING PROTEIN"/>
    <property type="match status" value="1"/>
</dbReference>
<feature type="region of interest" description="Disordered" evidence="1">
    <location>
        <begin position="167"/>
        <end position="198"/>
    </location>
</feature>
<dbReference type="AlphaFoldDB" id="A0A8J9YM23"/>
<dbReference type="EMBL" id="OV696686">
    <property type="protein sequence ID" value="CAH1226799.1"/>
    <property type="molecule type" value="Genomic_DNA"/>
</dbReference>
<feature type="region of interest" description="Disordered" evidence="1">
    <location>
        <begin position="457"/>
        <end position="506"/>
    </location>
</feature>
<feature type="compositionally biased region" description="Basic and acidic residues" evidence="1">
    <location>
        <begin position="704"/>
        <end position="721"/>
    </location>
</feature>
<protein>
    <submittedName>
        <fullName evidence="2">Hypp132 protein</fullName>
    </submittedName>
</protein>
<evidence type="ECO:0000313" key="3">
    <source>
        <dbReference type="Proteomes" id="UP000838412"/>
    </source>
</evidence>
<feature type="compositionally biased region" description="Polar residues" evidence="1">
    <location>
        <begin position="93"/>
        <end position="110"/>
    </location>
</feature>
<feature type="compositionally biased region" description="Acidic residues" evidence="1">
    <location>
        <begin position="301"/>
        <end position="319"/>
    </location>
</feature>
<feature type="compositionally biased region" description="Basic and acidic residues" evidence="1">
    <location>
        <begin position="51"/>
        <end position="67"/>
    </location>
</feature>
<feature type="region of interest" description="Disordered" evidence="1">
    <location>
        <begin position="301"/>
        <end position="357"/>
    </location>
</feature>
<dbReference type="OrthoDB" id="10045545at2759"/>
<dbReference type="Proteomes" id="UP000838412">
    <property type="component" value="Chromosome 1"/>
</dbReference>
<sequence>MENVTQGASGEDKESSEPAGSDEIIIVITEAEKRVESDEEDEMNTEDDKTEVESSEVKRVDESAEERQTEDDDIDKPNRDMSTGPETVEGSAQEASLEQTQANSEQNTDRTGFISELNEEESDPADWDTNEETMDIPRVICVDYIRAKGQEETRDYGYILETVAEDTFEGSDKDDDDDDEIPVSLVDWDGPIQEEMDGTELADSEFEFTRWSGEEANNIEETLNSETAADDTEQNQDDSDQVKGINEQELKMVDRAIAGLETAEEYIEQETTFDPEKGNGVDQTQADVRVILTTVDAVVVEEENLEEDNTEENHEEEEMFGQSYGTWKRVDDPDKCKKNDTAGQVEIESEGLQEYRGEGTVCTQEAGNDGSNQAEVNQEASWEDVVIIVSTVEEVEPSLTVKEVDVDWSETTSDEPQEGSGGFQEEDTTGFDEKEVELDLVKEEVSIQEKAEETCDVEVGVQQRKTDSEKRVKEEIANQIDTRESTEEGNAFSPVEFSTAKMDTDLEKTRNDLETLVSRAERAVPDLEKARQVMDQEKVRGDELNTELKLIKEELAREKTRVQEEKGRADRAEAKFEEARKNMEQEKAKTDLLRLNLEQQKSKAERVETEMKKIQKTVETEKARSQGKKRIETEALEQARRDIEHEKLRAENAEAELKKVQRELETIEERYLEQRRLEAEIVLKARRDAEYEKARANRLRLDLRTLKENKSAGKENDKDSQVQHLQSELESMRTERDQEKARADRLEANASLVKENTEGDASNTTKLEQALKTMKQEKARADRAETYFQQARRECEQEKVRAQLEKRRADHAEASVEQKQKHVEQEKTRANRAIAELKETKKQLNQEKLRYQEETTTLHRSDTDLKQAQPNYEETNANDTTETELQKLREQLEQEKARADRAEEEAKELKEATLENVSLTEAGKFRSYVRDEETELERTRQEVEQERARTELMKEELEKTIKDFKMEKLRVQEEKIRADLAEAELRNIREKESRVTFRQELEKVWDDTKAKAKVEARLSQTDLHLALDSTTWDGYKLETSF</sequence>
<feature type="region of interest" description="Disordered" evidence="1">
    <location>
        <begin position="853"/>
        <end position="883"/>
    </location>
</feature>
<keyword evidence="3" id="KW-1185">Reference proteome</keyword>
<organism evidence="2 3">
    <name type="scientific">Branchiostoma lanceolatum</name>
    <name type="common">Common lancelet</name>
    <name type="synonym">Amphioxus lanceolatum</name>
    <dbReference type="NCBI Taxonomy" id="7740"/>
    <lineage>
        <taxon>Eukaryota</taxon>
        <taxon>Metazoa</taxon>
        <taxon>Chordata</taxon>
        <taxon>Cephalochordata</taxon>
        <taxon>Leptocardii</taxon>
        <taxon>Amphioxiformes</taxon>
        <taxon>Branchiostomatidae</taxon>
        <taxon>Branchiostoma</taxon>
    </lineage>
</organism>
<feature type="compositionally biased region" description="Low complexity" evidence="1">
    <location>
        <begin position="871"/>
        <end position="880"/>
    </location>
</feature>
<feature type="compositionally biased region" description="Basic and acidic residues" evidence="1">
    <location>
        <begin position="730"/>
        <end position="747"/>
    </location>
</feature>
<feature type="compositionally biased region" description="Basic and acidic residues" evidence="1">
    <location>
        <begin position="328"/>
        <end position="340"/>
    </location>
</feature>
<evidence type="ECO:0000313" key="2">
    <source>
        <dbReference type="EMBL" id="CAH1226799.1"/>
    </source>
</evidence>
<feature type="compositionally biased region" description="Acidic residues" evidence="1">
    <location>
        <begin position="406"/>
        <end position="417"/>
    </location>
</feature>
<gene>
    <name evidence="2" type="primary">Hypp132</name>
    <name evidence="2" type="ORF">BLAG_LOCUS356</name>
</gene>
<feature type="compositionally biased region" description="Basic and acidic residues" evidence="1">
    <location>
        <begin position="853"/>
        <end position="865"/>
    </location>
</feature>
<feature type="compositionally biased region" description="Acidic residues" evidence="1">
    <location>
        <begin position="167"/>
        <end position="181"/>
    </location>
</feature>
<proteinExistence type="predicted"/>